<name>A0A6G1FGH6_9ORYZ</name>
<comment type="caution">
    <text evidence="2">The sequence shown here is derived from an EMBL/GenBank/DDBJ whole genome shotgun (WGS) entry which is preliminary data.</text>
</comment>
<dbReference type="InterPro" id="IPR036873">
    <property type="entry name" value="Rhodanese-like_dom_sf"/>
</dbReference>
<dbReference type="InterPro" id="IPR044684">
    <property type="entry name" value="STR17/STR18/HARC1-like"/>
</dbReference>
<protein>
    <recommendedName>
        <fullName evidence="1">Rhodanese domain-containing protein</fullName>
    </recommendedName>
</protein>
<gene>
    <name evidence="2" type="ORF">E2562_038347</name>
</gene>
<dbReference type="GO" id="GO:0003824">
    <property type="term" value="F:catalytic activity"/>
    <property type="evidence" value="ECO:0007669"/>
    <property type="project" value="InterPro"/>
</dbReference>
<dbReference type="EMBL" id="SPHZ02000001">
    <property type="protein sequence ID" value="KAF0936040.1"/>
    <property type="molecule type" value="Genomic_DNA"/>
</dbReference>
<keyword evidence="3" id="KW-1185">Reference proteome</keyword>
<dbReference type="CDD" id="cd00158">
    <property type="entry name" value="RHOD"/>
    <property type="match status" value="1"/>
</dbReference>
<dbReference type="Gene3D" id="3.40.250.10">
    <property type="entry name" value="Rhodanese-like domain"/>
    <property type="match status" value="1"/>
</dbReference>
<dbReference type="OrthoDB" id="566238at2759"/>
<dbReference type="AlphaFoldDB" id="A0A6G1FGH6"/>
<dbReference type="Proteomes" id="UP000479710">
    <property type="component" value="Unassembled WGS sequence"/>
</dbReference>
<feature type="domain" description="Rhodanese" evidence="1">
    <location>
        <begin position="42"/>
        <end position="104"/>
    </location>
</feature>
<dbReference type="InterPro" id="IPR001763">
    <property type="entry name" value="Rhodanese-like_dom"/>
</dbReference>
<evidence type="ECO:0000313" key="2">
    <source>
        <dbReference type="EMBL" id="KAF0936040.1"/>
    </source>
</evidence>
<evidence type="ECO:0000313" key="3">
    <source>
        <dbReference type="Proteomes" id="UP000479710"/>
    </source>
</evidence>
<proteinExistence type="predicted"/>
<sequence length="111" mass="12846">MTTTQKHMKLERNFRDHIILINSKIYILRFEKSSNRDITCPHRKEKNPHFVDEVAALFGKDVHLIVGCNTGVRSRLSTKDLLDPGFKNVRNLKGGYQSFLRSENQHPAAQQ</sequence>
<reference evidence="2 3" key="1">
    <citation type="submission" date="2019-11" db="EMBL/GenBank/DDBJ databases">
        <title>Whole genome sequence of Oryza granulata.</title>
        <authorList>
            <person name="Li W."/>
        </authorList>
    </citation>
    <scope>NUCLEOTIDE SEQUENCE [LARGE SCALE GENOMIC DNA]</scope>
    <source>
        <strain evidence="3">cv. Menghai</strain>
        <tissue evidence="2">Leaf</tissue>
    </source>
</reference>
<dbReference type="Pfam" id="PF00581">
    <property type="entry name" value="Rhodanese"/>
    <property type="match status" value="1"/>
</dbReference>
<accession>A0A6G1FGH6</accession>
<dbReference type="PANTHER" id="PTHR44542">
    <property type="entry name" value="THIOSULFATE SULFURTRANSFERASE 18"/>
    <property type="match status" value="1"/>
</dbReference>
<evidence type="ECO:0000259" key="1">
    <source>
        <dbReference type="PROSITE" id="PS50206"/>
    </source>
</evidence>
<dbReference type="SUPFAM" id="SSF52821">
    <property type="entry name" value="Rhodanese/Cell cycle control phosphatase"/>
    <property type="match status" value="1"/>
</dbReference>
<dbReference type="PROSITE" id="PS50206">
    <property type="entry name" value="RHODANESE_3"/>
    <property type="match status" value="1"/>
</dbReference>
<organism evidence="2 3">
    <name type="scientific">Oryza meyeriana var. granulata</name>
    <dbReference type="NCBI Taxonomy" id="110450"/>
    <lineage>
        <taxon>Eukaryota</taxon>
        <taxon>Viridiplantae</taxon>
        <taxon>Streptophyta</taxon>
        <taxon>Embryophyta</taxon>
        <taxon>Tracheophyta</taxon>
        <taxon>Spermatophyta</taxon>
        <taxon>Magnoliopsida</taxon>
        <taxon>Liliopsida</taxon>
        <taxon>Poales</taxon>
        <taxon>Poaceae</taxon>
        <taxon>BOP clade</taxon>
        <taxon>Oryzoideae</taxon>
        <taxon>Oryzeae</taxon>
        <taxon>Oryzinae</taxon>
        <taxon>Oryza</taxon>
        <taxon>Oryza meyeriana</taxon>
    </lineage>
</organism>
<dbReference type="PANTHER" id="PTHR44542:SF14">
    <property type="entry name" value="PROTEIN HIGH ARSENIC CONTENT 1, MITOCHONDRIAL-RELATED"/>
    <property type="match status" value="1"/>
</dbReference>